<evidence type="ECO:0008006" key="3">
    <source>
        <dbReference type="Google" id="ProtNLM"/>
    </source>
</evidence>
<proteinExistence type="predicted"/>
<sequence length="373" mass="42517">MIDYKQKLFSTLKNYLGWSSQRKIVVFSVDDYGNVRLASTEARKKLIKAGADLDKNRFDTYDSLETAEDLSLLYEVLNSVKDAKGRSAKFTAYALSANIDFEKVLQENDGRYYYEVLPQTFAKLPGYETVWDVWQEGVKKGFIEPQYHGREHLNIQYFEKAYAVKDAIFLTCLQERSWSGLPRLGFKQLDYASAFAYETAKDIPQVSKLALEGLKTFKEVFGTEAKSFTSPGGYTHHKVEQNLMQGGISFVDTAFIKKEPQGDGVFSYTFNRSGVRNKVGQFNLVRNSVFEPSQAVHYDWVDQCMAEIEMAFRFGKPANISSHRVNFCGLIDPNNRSRGLKDLERLLKAITKKWPEVEFISAGELGELIKSES</sequence>
<organism evidence="1 2">
    <name type="scientific">Shiella aurantiaca</name>
    <dbReference type="NCBI Taxonomy" id="3058365"/>
    <lineage>
        <taxon>Bacteria</taxon>
        <taxon>Pseudomonadati</taxon>
        <taxon>Bacteroidota</taxon>
        <taxon>Cytophagia</taxon>
        <taxon>Cytophagales</taxon>
        <taxon>Shiellaceae</taxon>
        <taxon>Shiella</taxon>
    </lineage>
</organism>
<reference evidence="1" key="1">
    <citation type="submission" date="2023-06" db="EMBL/GenBank/DDBJ databases">
        <title>Cytophagales bacterium Strain LB-30, isolated from soil.</title>
        <authorList>
            <person name="Liu B."/>
        </authorList>
    </citation>
    <scope>NUCLEOTIDE SEQUENCE</scope>
    <source>
        <strain evidence="1">LB-30</strain>
    </source>
</reference>
<dbReference type="Gene3D" id="3.20.20.370">
    <property type="entry name" value="Glycoside hydrolase/deacetylase"/>
    <property type="match status" value="1"/>
</dbReference>
<accession>A0ABT8F8C2</accession>
<keyword evidence="2" id="KW-1185">Reference proteome</keyword>
<dbReference type="Proteomes" id="UP001168552">
    <property type="component" value="Unassembled WGS sequence"/>
</dbReference>
<dbReference type="EMBL" id="JAUHJS010000007">
    <property type="protein sequence ID" value="MDN4166625.1"/>
    <property type="molecule type" value="Genomic_DNA"/>
</dbReference>
<gene>
    <name evidence="1" type="ORF">QWY31_14035</name>
</gene>
<evidence type="ECO:0000313" key="1">
    <source>
        <dbReference type="EMBL" id="MDN4166625.1"/>
    </source>
</evidence>
<dbReference type="RefSeq" id="WP_320005163.1">
    <property type="nucleotide sequence ID" value="NZ_JAUHJS010000007.1"/>
</dbReference>
<comment type="caution">
    <text evidence="1">The sequence shown here is derived from an EMBL/GenBank/DDBJ whole genome shotgun (WGS) entry which is preliminary data.</text>
</comment>
<name>A0ABT8F8C2_9BACT</name>
<evidence type="ECO:0000313" key="2">
    <source>
        <dbReference type="Proteomes" id="UP001168552"/>
    </source>
</evidence>
<protein>
    <recommendedName>
        <fullName evidence="3">Polysaccharide (De)acetylase</fullName>
    </recommendedName>
</protein>